<dbReference type="GO" id="GO:0005576">
    <property type="term" value="C:extracellular region"/>
    <property type="evidence" value="ECO:0007669"/>
    <property type="project" value="UniProtKB-SubCell"/>
</dbReference>
<dbReference type="Pfam" id="PF00700">
    <property type="entry name" value="Flagellin_C"/>
    <property type="match status" value="1"/>
</dbReference>
<dbReference type="InterPro" id="IPR001029">
    <property type="entry name" value="Flagellin_N"/>
</dbReference>
<dbReference type="GO" id="GO:0009288">
    <property type="term" value="C:bacterial-type flagellum"/>
    <property type="evidence" value="ECO:0007669"/>
    <property type="project" value="UniProtKB-SubCell"/>
</dbReference>
<gene>
    <name evidence="7" type="ORF">SAMN05660443_1600</name>
</gene>
<evidence type="ECO:0000259" key="5">
    <source>
        <dbReference type="Pfam" id="PF00669"/>
    </source>
</evidence>
<organism evidence="7 8">
    <name type="scientific">Marinospirillum celere</name>
    <dbReference type="NCBI Taxonomy" id="1122252"/>
    <lineage>
        <taxon>Bacteria</taxon>
        <taxon>Pseudomonadati</taxon>
        <taxon>Pseudomonadota</taxon>
        <taxon>Gammaproteobacteria</taxon>
        <taxon>Oceanospirillales</taxon>
        <taxon>Oceanospirillaceae</taxon>
        <taxon>Marinospirillum</taxon>
    </lineage>
</organism>
<dbReference type="InterPro" id="IPR046358">
    <property type="entry name" value="Flagellin_C"/>
</dbReference>
<dbReference type="Pfam" id="PF00669">
    <property type="entry name" value="Flagellin_N"/>
    <property type="match status" value="1"/>
</dbReference>
<dbReference type="Gene3D" id="6.10.280.190">
    <property type="match status" value="1"/>
</dbReference>
<evidence type="ECO:0000313" key="7">
    <source>
        <dbReference type="EMBL" id="SFC14395.1"/>
    </source>
</evidence>
<dbReference type="Proteomes" id="UP000199058">
    <property type="component" value="Unassembled WGS sequence"/>
</dbReference>
<keyword evidence="8" id="KW-1185">Reference proteome</keyword>
<keyword evidence="3 4" id="KW-0975">Bacterial flagellum</keyword>
<dbReference type="Gene3D" id="1.20.1330.10">
    <property type="entry name" value="f41 fragment of flagellin, N-terminal domain"/>
    <property type="match status" value="1"/>
</dbReference>
<dbReference type="PRINTS" id="PR00207">
    <property type="entry name" value="FLAGELLIN"/>
</dbReference>
<dbReference type="InterPro" id="IPR042187">
    <property type="entry name" value="Flagellin_C_sub2"/>
</dbReference>
<evidence type="ECO:0000256" key="4">
    <source>
        <dbReference type="RuleBase" id="RU362073"/>
    </source>
</evidence>
<evidence type="ECO:0000256" key="2">
    <source>
        <dbReference type="ARBA" id="ARBA00022525"/>
    </source>
</evidence>
<dbReference type="SUPFAM" id="SSF64518">
    <property type="entry name" value="Phase 1 flagellin"/>
    <property type="match status" value="1"/>
</dbReference>
<dbReference type="EMBL" id="FOLH01000003">
    <property type="protein sequence ID" value="SFC14395.1"/>
    <property type="molecule type" value="Genomic_DNA"/>
</dbReference>
<evidence type="ECO:0000259" key="6">
    <source>
        <dbReference type="Pfam" id="PF00700"/>
    </source>
</evidence>
<keyword evidence="7" id="KW-0966">Cell projection</keyword>
<sequence>MGLVLNTNIAAMNATRNLQNTQADQATTFQRLSTGLRVNSAKDDAAGLYLAQSQTKDIRGLNMATRNASDGISMAQTAEGALDQISSNLQRINELAIQSANGTYNTAARGGLQKEVTQLSEEIARIISVTEFNGKPLLSSAAQTVTFQIGFRNESASRINLDTENGLVGILGNANNASAAASLARIIDAGLVQSANGMNITSISAARAAITETRALIDGISETRATFGAIMNRFEAVISGNNIYEENLSAARSRIQDADFAEETSNLSKQQVLQQAGIASLSQANQSSQVILGLL</sequence>
<dbReference type="Gene3D" id="6.10.10.10">
    <property type="entry name" value="Flagellar export chaperone, C-terminal domain"/>
    <property type="match status" value="1"/>
</dbReference>
<comment type="similarity">
    <text evidence="1 4">Belongs to the bacterial flagellin family.</text>
</comment>
<evidence type="ECO:0000256" key="1">
    <source>
        <dbReference type="ARBA" id="ARBA00005709"/>
    </source>
</evidence>
<keyword evidence="7" id="KW-0282">Flagellum</keyword>
<feature type="domain" description="Flagellin N-terminal" evidence="5">
    <location>
        <begin position="6"/>
        <end position="140"/>
    </location>
</feature>
<comment type="subcellular location">
    <subcellularLocation>
        <location evidence="4">Secreted</location>
    </subcellularLocation>
    <subcellularLocation>
        <location evidence="4">Bacterial flagellum</location>
    </subcellularLocation>
</comment>
<name>A0A1I1GSE7_9GAMM</name>
<accession>A0A1I1GSE7</accession>
<reference evidence="7 8" key="1">
    <citation type="submission" date="2016-10" db="EMBL/GenBank/DDBJ databases">
        <authorList>
            <person name="de Groot N.N."/>
        </authorList>
    </citation>
    <scope>NUCLEOTIDE SEQUENCE [LARGE SCALE GENOMIC DNA]</scope>
    <source>
        <strain evidence="7 8">DSM 18438</strain>
    </source>
</reference>
<feature type="domain" description="Flagellin C-terminal" evidence="6">
    <location>
        <begin position="215"/>
        <end position="295"/>
    </location>
</feature>
<keyword evidence="2 4" id="KW-0964">Secreted</keyword>
<dbReference type="InterPro" id="IPR001492">
    <property type="entry name" value="Flagellin"/>
</dbReference>
<dbReference type="STRING" id="1122252.SAMN05660443_1600"/>
<dbReference type="OrthoDB" id="9796789at2"/>
<dbReference type="PANTHER" id="PTHR42792:SF2">
    <property type="entry name" value="FLAGELLIN"/>
    <property type="match status" value="1"/>
</dbReference>
<evidence type="ECO:0000256" key="3">
    <source>
        <dbReference type="ARBA" id="ARBA00023143"/>
    </source>
</evidence>
<dbReference type="GO" id="GO:0005198">
    <property type="term" value="F:structural molecule activity"/>
    <property type="evidence" value="ECO:0007669"/>
    <property type="project" value="UniProtKB-UniRule"/>
</dbReference>
<dbReference type="RefSeq" id="WP_091961723.1">
    <property type="nucleotide sequence ID" value="NZ_FOLH01000003.1"/>
</dbReference>
<dbReference type="AlphaFoldDB" id="A0A1I1GSE7"/>
<protein>
    <recommendedName>
        <fullName evidence="4">Flagellin</fullName>
    </recommendedName>
</protein>
<keyword evidence="7" id="KW-0969">Cilium</keyword>
<proteinExistence type="inferred from homology"/>
<evidence type="ECO:0000313" key="8">
    <source>
        <dbReference type="Proteomes" id="UP000199058"/>
    </source>
</evidence>
<dbReference type="PANTHER" id="PTHR42792">
    <property type="entry name" value="FLAGELLIN"/>
    <property type="match status" value="1"/>
</dbReference>
<comment type="function">
    <text evidence="4">Flagellin is the subunit protein which polymerizes to form the filaments of bacterial flagella.</text>
</comment>